<keyword evidence="2" id="KW-0560">Oxidoreductase</keyword>
<proteinExistence type="inferred from homology"/>
<comment type="caution">
    <text evidence="4">The sequence shown here is derived from an EMBL/GenBank/DDBJ whole genome shotgun (WGS) entry which is preliminary data.</text>
</comment>
<evidence type="ECO:0000313" key="5">
    <source>
        <dbReference type="Proteomes" id="UP000285326"/>
    </source>
</evidence>
<evidence type="ECO:0000256" key="1">
    <source>
        <dbReference type="ARBA" id="ARBA00006484"/>
    </source>
</evidence>
<keyword evidence="3" id="KW-0472">Membrane</keyword>
<evidence type="ECO:0000256" key="2">
    <source>
        <dbReference type="ARBA" id="ARBA00023002"/>
    </source>
</evidence>
<organism evidence="4 5">
    <name type="scientific">Golovinomyces cichoracearum</name>
    <dbReference type="NCBI Taxonomy" id="62708"/>
    <lineage>
        <taxon>Eukaryota</taxon>
        <taxon>Fungi</taxon>
        <taxon>Dikarya</taxon>
        <taxon>Ascomycota</taxon>
        <taxon>Pezizomycotina</taxon>
        <taxon>Leotiomycetes</taxon>
        <taxon>Erysiphales</taxon>
        <taxon>Erysiphaceae</taxon>
        <taxon>Golovinomyces</taxon>
    </lineage>
</organism>
<dbReference type="SUPFAM" id="SSF51735">
    <property type="entry name" value="NAD(P)-binding Rossmann-fold domains"/>
    <property type="match status" value="1"/>
</dbReference>
<feature type="transmembrane region" description="Helical" evidence="3">
    <location>
        <begin position="20"/>
        <end position="40"/>
    </location>
</feature>
<evidence type="ECO:0000313" key="4">
    <source>
        <dbReference type="EMBL" id="RKF75912.1"/>
    </source>
</evidence>
<dbReference type="PANTHER" id="PTHR24320">
    <property type="entry name" value="RETINOL DEHYDROGENASE"/>
    <property type="match status" value="1"/>
</dbReference>
<dbReference type="EMBL" id="MCBS01023099">
    <property type="protein sequence ID" value="RKF75912.1"/>
    <property type="molecule type" value="Genomic_DNA"/>
</dbReference>
<feature type="transmembrane region" description="Helical" evidence="3">
    <location>
        <begin position="281"/>
        <end position="298"/>
    </location>
</feature>
<comment type="similarity">
    <text evidence="1">Belongs to the short-chain dehydrogenases/reductases (SDR) family.</text>
</comment>
<gene>
    <name evidence="4" type="ORF">GcM1_231101</name>
</gene>
<dbReference type="AlphaFoldDB" id="A0A420IN19"/>
<dbReference type="InterPro" id="IPR002347">
    <property type="entry name" value="SDR_fam"/>
</dbReference>
<keyword evidence="3" id="KW-0812">Transmembrane</keyword>
<dbReference type="PANTHER" id="PTHR24320:SF285">
    <property type="entry name" value="RETINOL DEHYDROGENASE 14"/>
    <property type="match status" value="1"/>
</dbReference>
<dbReference type="Gene3D" id="3.40.50.720">
    <property type="entry name" value="NAD(P)-binding Rossmann-like Domain"/>
    <property type="match status" value="1"/>
</dbReference>
<accession>A0A420IN19</accession>
<reference evidence="4 5" key="1">
    <citation type="journal article" date="2018" name="BMC Genomics">
        <title>Comparative genome analyses reveal sequence features reflecting distinct modes of host-adaptation between dicot and monocot powdery mildew.</title>
        <authorList>
            <person name="Wu Y."/>
            <person name="Ma X."/>
            <person name="Pan Z."/>
            <person name="Kale S.D."/>
            <person name="Song Y."/>
            <person name="King H."/>
            <person name="Zhang Q."/>
            <person name="Presley C."/>
            <person name="Deng X."/>
            <person name="Wei C.I."/>
            <person name="Xiao S."/>
        </authorList>
    </citation>
    <scope>NUCLEOTIDE SEQUENCE [LARGE SCALE GENOMIC DNA]</scope>
    <source>
        <strain evidence="4">UMSG1</strain>
    </source>
</reference>
<dbReference type="Proteomes" id="UP000285326">
    <property type="component" value="Unassembled WGS sequence"/>
</dbReference>
<protein>
    <submittedName>
        <fullName evidence="4">Putative oxidoreductase C19A8.06</fullName>
    </submittedName>
</protein>
<dbReference type="GO" id="GO:0016491">
    <property type="term" value="F:oxidoreductase activity"/>
    <property type="evidence" value="ECO:0007669"/>
    <property type="project" value="UniProtKB-KW"/>
</dbReference>
<name>A0A420IN19_9PEZI</name>
<sequence>MAIHIIADIIWKGIPRVSSVWNLLWTVSAIIAVGIMKWYSMGTPNTSERKMHGKVVMITGGTSGIGAAATLKLAQRGAQIILLVQQSPKDIFLSEFVEDLREKSGNEMIYVEQVDLCSLHSIRQFATKWIDNVPPRRLDMIILCASTMTPPGKHRKITEEGLEETWMVNYVANFHLLSLLSPAIRAQPPDRDVRVIFITCSSYVESPPLNSGTELLQHEWNPEKAYARSKLALNVFAQAFQRHLNAYKRPDGAPTNTRVVIVNPGYVRTPGMRRWLTRGTLWGLFLYLLLWHLAWVFLKSAEDGVQSLLYAAMEAELGRGQGGKLIKECREIDFSRSDIKDETTARTLWAYTEKLIIKVEKTQAEKRATAKKRN</sequence>
<keyword evidence="3" id="KW-1133">Transmembrane helix</keyword>
<dbReference type="Pfam" id="PF00106">
    <property type="entry name" value="adh_short"/>
    <property type="match status" value="1"/>
</dbReference>
<evidence type="ECO:0000256" key="3">
    <source>
        <dbReference type="SAM" id="Phobius"/>
    </source>
</evidence>
<dbReference type="PRINTS" id="PR00081">
    <property type="entry name" value="GDHRDH"/>
</dbReference>
<dbReference type="InterPro" id="IPR036291">
    <property type="entry name" value="NAD(P)-bd_dom_sf"/>
</dbReference>